<feature type="domain" description="Protein kinase" evidence="2">
    <location>
        <begin position="200"/>
        <end position="425"/>
    </location>
</feature>
<evidence type="ECO:0000313" key="3">
    <source>
        <dbReference type="EMBL" id="KAK8871308.1"/>
    </source>
</evidence>
<dbReference type="SUPFAM" id="SSF56112">
    <property type="entry name" value="Protein kinase-like (PK-like)"/>
    <property type="match status" value="1"/>
</dbReference>
<dbReference type="InterPro" id="IPR011009">
    <property type="entry name" value="Kinase-like_dom_sf"/>
</dbReference>
<dbReference type="InterPro" id="IPR011990">
    <property type="entry name" value="TPR-like_helical_dom_sf"/>
</dbReference>
<sequence>MIQSFKDFTKHFKENKITILNKRFNHLIRYYSFYFLSSDLNVFKEDKFKQNNNNLSNILVIDYYEKSEDRFFIIGLINIIIFVDKFSIETLLSLFLDKQIFSICILPNAKKHFKYIFNFHFNEIKCDDIFQEEIQHFNENLSISSSNTRSDRIIWNIIKSCISGCLIKQGYQKLQKNRFNNIKNVKSIDTSIKIFEDDDYINLRSVGFGTINIAHLIYHIEKEEFFIIKEVNSSDQHIEILKGRELENYKILCHPLFPKFYGVTAKNRSFVIEFINGPTLERIELLNLTDNDRLTIIFEMMIAIQFIHSNNYVYRDLKPNNVIIDSNKTAVLVDFDRMVKFDENSNEEERTGDFNDLEFQAPEIFKRKYSFASDIFSLGKVSLYIMQERIQLKTFQELQKMCNKCINVNDKERPSISQLIIEFYINYHYCIQIDNVIELFESQLSKCFDNETLSSLKKLSANKNDSEKNFLIGLFYYDGKLIPSDVQKAFEYFKLAAEKNHPEAQFYLGTLYHNGKAIAKNLMEAKKLYELSANQDNDKALVMLGRLYHKGIVKDYKKAKYYFNKAIQLKNVEALMRLGQLYITKNKYSKGKFYYESAAEQGYIHAYYKIGMLYFYKKGVEQDYLKAKEYFDMAAEQNDPKALNMIGYMYDCEIGVKRDYDKAKEYFEKAVKLDLAVAHNNLGRILANGNGTPPDYLRAKLLFKKSSKLGNARGSFLLAGLYFNGHGIKQDFKKAIKYYKKAAELNFSPAICFLGDIYYKGLFVEKNYQIAKDYYEKASKFKDNRASFQLGIMYYYGLGVEQDFLKAKEYFFQSIKSNDLNSYYYLGELYKKGKGTEIDLDKSIELYAKCTSKQEDTVIIYYNQGSAHLYIINNKFYFAYNDLGLIYLFKYNDIMMAEKMLSKAGYTAFPFGKHNLGILNEFYLGNQQKADNLFGNAKENFTLTTFHLAQKDGKNNKIEESIKKYHHVIKYENELLEYNGNFIDDEQLHDSNTYIYCLSNLKLFQYYSNPKDGKFPHFFLINAIFRPLFGLLISQDQNSYLFKFVIDTKDKNLFLSNFKNFLLNFPFYGDKKLTEGNGWEIIKQKSNAKIIKIVIEHKNRNISLYDEITNNSDFIDFETKIKTIFEGINKNRNSSCKSIEIIDKFDINKEIKNKEIDNMQLQEDLLDKKNQMKSQVRVSSDAHNSCNTNNEKCHIKTCVISSYQDDIGRYLEYPECLEDLLIQSIPQTREIIDELIKDMMGNIYMKPYSILFGRIGEETTAIQNQKHHRIDNQKNIDSNFYDGFELNA</sequence>
<dbReference type="SUPFAM" id="SSF81901">
    <property type="entry name" value="HCP-like"/>
    <property type="match status" value="3"/>
</dbReference>
<dbReference type="CDD" id="cd00180">
    <property type="entry name" value="PKc"/>
    <property type="match status" value="1"/>
</dbReference>
<proteinExistence type="inferred from homology"/>
<comment type="similarity">
    <text evidence="1">Belongs to the sel-1 family.</text>
</comment>
<evidence type="ECO:0000256" key="1">
    <source>
        <dbReference type="ARBA" id="ARBA00038101"/>
    </source>
</evidence>
<reference evidence="3 4" key="1">
    <citation type="submission" date="2024-04" db="EMBL/GenBank/DDBJ databases">
        <title>Tritrichomonas musculus Genome.</title>
        <authorList>
            <person name="Alves-Ferreira E."/>
            <person name="Grigg M."/>
            <person name="Lorenzi H."/>
            <person name="Galac M."/>
        </authorList>
    </citation>
    <scope>NUCLEOTIDE SEQUENCE [LARGE SCALE GENOMIC DNA]</scope>
    <source>
        <strain evidence="3 4">EAF2021</strain>
    </source>
</reference>
<dbReference type="PANTHER" id="PTHR11102">
    <property type="entry name" value="SEL-1-LIKE PROTEIN"/>
    <property type="match status" value="1"/>
</dbReference>
<dbReference type="Pfam" id="PF08238">
    <property type="entry name" value="Sel1"/>
    <property type="match status" value="11"/>
</dbReference>
<evidence type="ECO:0000313" key="4">
    <source>
        <dbReference type="Proteomes" id="UP001470230"/>
    </source>
</evidence>
<dbReference type="Gene3D" id="1.10.510.10">
    <property type="entry name" value="Transferase(Phosphotransferase) domain 1"/>
    <property type="match status" value="1"/>
</dbReference>
<keyword evidence="4" id="KW-1185">Reference proteome</keyword>
<dbReference type="SMART" id="SM00671">
    <property type="entry name" value="SEL1"/>
    <property type="match status" value="11"/>
</dbReference>
<dbReference type="InterPro" id="IPR000719">
    <property type="entry name" value="Prot_kinase_dom"/>
</dbReference>
<dbReference type="InterPro" id="IPR006597">
    <property type="entry name" value="Sel1-like"/>
</dbReference>
<gene>
    <name evidence="3" type="ORF">M9Y10_007028</name>
</gene>
<dbReference type="Pfam" id="PF00069">
    <property type="entry name" value="Pkinase"/>
    <property type="match status" value="1"/>
</dbReference>
<dbReference type="PANTHER" id="PTHR11102:SF147">
    <property type="entry name" value="SEL1L ADAPTOR SUBUNIT OF ERAD E3 UBIQUITIN LIGASE"/>
    <property type="match status" value="1"/>
</dbReference>
<accession>A0ABR2J052</accession>
<organism evidence="3 4">
    <name type="scientific">Tritrichomonas musculus</name>
    <dbReference type="NCBI Taxonomy" id="1915356"/>
    <lineage>
        <taxon>Eukaryota</taxon>
        <taxon>Metamonada</taxon>
        <taxon>Parabasalia</taxon>
        <taxon>Tritrichomonadida</taxon>
        <taxon>Tritrichomonadidae</taxon>
        <taxon>Tritrichomonas</taxon>
    </lineage>
</organism>
<dbReference type="InterPro" id="IPR008271">
    <property type="entry name" value="Ser/Thr_kinase_AS"/>
</dbReference>
<dbReference type="Gene3D" id="1.25.40.10">
    <property type="entry name" value="Tetratricopeptide repeat domain"/>
    <property type="match status" value="3"/>
</dbReference>
<dbReference type="Proteomes" id="UP001470230">
    <property type="component" value="Unassembled WGS sequence"/>
</dbReference>
<dbReference type="PROSITE" id="PS50011">
    <property type="entry name" value="PROTEIN_KINASE_DOM"/>
    <property type="match status" value="1"/>
</dbReference>
<dbReference type="PROSITE" id="PS00108">
    <property type="entry name" value="PROTEIN_KINASE_ST"/>
    <property type="match status" value="1"/>
</dbReference>
<evidence type="ECO:0000259" key="2">
    <source>
        <dbReference type="PROSITE" id="PS50011"/>
    </source>
</evidence>
<name>A0ABR2J052_9EUKA</name>
<comment type="caution">
    <text evidence="3">The sequence shown here is derived from an EMBL/GenBank/DDBJ whole genome shotgun (WGS) entry which is preliminary data.</text>
</comment>
<dbReference type="EMBL" id="JAPFFF010000013">
    <property type="protein sequence ID" value="KAK8871308.1"/>
    <property type="molecule type" value="Genomic_DNA"/>
</dbReference>
<protein>
    <recommendedName>
        <fullName evidence="2">Protein kinase domain-containing protein</fullName>
    </recommendedName>
</protein>
<dbReference type="SMART" id="SM00220">
    <property type="entry name" value="S_TKc"/>
    <property type="match status" value="1"/>
</dbReference>
<dbReference type="InterPro" id="IPR050767">
    <property type="entry name" value="Sel1_AlgK"/>
</dbReference>